<gene>
    <name evidence="2" type="ORF">Kpho02_47270</name>
</gene>
<organism evidence="2 3">
    <name type="scientific">Kitasatospora phosalacinea</name>
    <dbReference type="NCBI Taxonomy" id="2065"/>
    <lineage>
        <taxon>Bacteria</taxon>
        <taxon>Bacillati</taxon>
        <taxon>Actinomycetota</taxon>
        <taxon>Actinomycetes</taxon>
        <taxon>Kitasatosporales</taxon>
        <taxon>Streptomycetaceae</taxon>
        <taxon>Kitasatospora</taxon>
    </lineage>
</organism>
<protein>
    <submittedName>
        <fullName evidence="2">Uncharacterized protein</fullName>
    </submittedName>
</protein>
<accession>A0A9W6QCK9</accession>
<sequence>MITPANSTIPETQPLLGGRWVALAGGGVAVGPTDELMEPPRPKQVLLPTLRHPPPPGIRATPSG</sequence>
<dbReference type="Proteomes" id="UP001165041">
    <property type="component" value="Unassembled WGS sequence"/>
</dbReference>
<evidence type="ECO:0000313" key="3">
    <source>
        <dbReference type="Proteomes" id="UP001165041"/>
    </source>
</evidence>
<proteinExistence type="predicted"/>
<name>A0A9W6QCK9_9ACTN</name>
<dbReference type="EMBL" id="BSSA01000017">
    <property type="protein sequence ID" value="GLW72428.1"/>
    <property type="molecule type" value="Genomic_DNA"/>
</dbReference>
<feature type="region of interest" description="Disordered" evidence="1">
    <location>
        <begin position="30"/>
        <end position="64"/>
    </location>
</feature>
<evidence type="ECO:0000256" key="1">
    <source>
        <dbReference type="SAM" id="MobiDB-lite"/>
    </source>
</evidence>
<dbReference type="AlphaFoldDB" id="A0A9W6QCK9"/>
<reference evidence="2" key="1">
    <citation type="submission" date="2023-02" db="EMBL/GenBank/DDBJ databases">
        <title>Kitasatospora phosalacinea NBRC 14627.</title>
        <authorList>
            <person name="Ichikawa N."/>
            <person name="Sato H."/>
            <person name="Tonouchi N."/>
        </authorList>
    </citation>
    <scope>NUCLEOTIDE SEQUENCE</scope>
    <source>
        <strain evidence="2">NBRC 14627</strain>
    </source>
</reference>
<evidence type="ECO:0000313" key="2">
    <source>
        <dbReference type="EMBL" id="GLW72428.1"/>
    </source>
</evidence>
<comment type="caution">
    <text evidence="2">The sequence shown here is derived from an EMBL/GenBank/DDBJ whole genome shotgun (WGS) entry which is preliminary data.</text>
</comment>